<dbReference type="STRING" id="1859473.BG261_08225"/>
<comment type="caution">
    <text evidence="2">The sequence shown here is derived from an EMBL/GenBank/DDBJ whole genome shotgun (WGS) entry which is preliminary data.</text>
</comment>
<reference evidence="3" key="1">
    <citation type="submission" date="2016-09" db="EMBL/GenBank/DDBJ databases">
        <title>Draft genome sequence of a novel species of the family Streptococcaceae isolated from flowers.</title>
        <authorList>
            <person name="Chuah L.-O."/>
            <person name="Yap K.-P."/>
            <person name="Thong K.L."/>
            <person name="Liong M.T."/>
            <person name="Ahmad R."/>
            <person name="Rusul G."/>
        </authorList>
    </citation>
    <scope>NUCLEOTIDE SEQUENCE [LARGE SCALE GENOMIC DNA]</scope>
    <source>
        <strain evidence="3">DF1</strain>
    </source>
</reference>
<gene>
    <name evidence="2" type="ORF">BG261_08225</name>
</gene>
<keyword evidence="1" id="KW-0812">Transmembrane</keyword>
<dbReference type="AlphaFoldDB" id="A0A1E8GJ14"/>
<name>A0A1E8GJ14_9LACT</name>
<proteinExistence type="predicted"/>
<evidence type="ECO:0000256" key="1">
    <source>
        <dbReference type="SAM" id="Phobius"/>
    </source>
</evidence>
<protein>
    <submittedName>
        <fullName evidence="2">Uncharacterized protein</fullName>
    </submittedName>
</protein>
<keyword evidence="1" id="KW-0472">Membrane</keyword>
<dbReference type="OrthoDB" id="9885247at2"/>
<feature type="transmembrane region" description="Helical" evidence="1">
    <location>
        <begin position="52"/>
        <end position="75"/>
    </location>
</feature>
<dbReference type="Proteomes" id="UP000178622">
    <property type="component" value="Unassembled WGS sequence"/>
</dbReference>
<keyword evidence="1" id="KW-1133">Transmembrane helix</keyword>
<evidence type="ECO:0000313" key="3">
    <source>
        <dbReference type="Proteomes" id="UP000178622"/>
    </source>
</evidence>
<evidence type="ECO:0000313" key="2">
    <source>
        <dbReference type="EMBL" id="OFI48260.1"/>
    </source>
</evidence>
<keyword evidence="3" id="KW-1185">Reference proteome</keyword>
<dbReference type="EMBL" id="MKIR01000026">
    <property type="protein sequence ID" value="OFI48260.1"/>
    <property type="molecule type" value="Genomic_DNA"/>
</dbReference>
<sequence>MEDDKSPIITNHKKRRKTNNIKKEIPSSRIQNIFADESYKNKEVNKSSKSRTMFSVLSGIFIFCLVVVFVFSMIMNIEIPGTESKKIDLDSIKLQDGVKKIADNESEKPLTDVFSPVSENEKQTTDFYVNQKGKNFILSNGYELETKNLTELGKSETINVEPFDGSYGARNIFSQHTLIMD</sequence>
<accession>A0A1E8GJ14</accession>
<organism evidence="2 3">
    <name type="scientific">Floricoccus tropicus</name>
    <dbReference type="NCBI Taxonomy" id="1859473"/>
    <lineage>
        <taxon>Bacteria</taxon>
        <taxon>Bacillati</taxon>
        <taxon>Bacillota</taxon>
        <taxon>Bacilli</taxon>
        <taxon>Lactobacillales</taxon>
        <taxon>Streptococcaceae</taxon>
        <taxon>Floricoccus</taxon>
    </lineage>
</organism>
<dbReference type="RefSeq" id="WP_070793268.1">
    <property type="nucleotide sequence ID" value="NZ_MKIR01000026.1"/>
</dbReference>